<evidence type="ECO:0008006" key="6">
    <source>
        <dbReference type="Google" id="ProtNLM"/>
    </source>
</evidence>
<dbReference type="PATRIC" id="fig|540747.5.peg.5606"/>
<dbReference type="EMBL" id="CP031598">
    <property type="protein sequence ID" value="QEW26561.1"/>
    <property type="molecule type" value="Genomic_DNA"/>
</dbReference>
<dbReference type="Proteomes" id="UP000325785">
    <property type="component" value="Chromosome"/>
</dbReference>
<evidence type="ECO:0000313" key="2">
    <source>
        <dbReference type="EMBL" id="KRS17382.1"/>
    </source>
</evidence>
<sequence>MAERKLHKAAVTLLLVATVAVAGCSKKSERVYFNGNYYPHKARAVDKSDRKRFTVSIRRADQGMAGAREAGRYGGKQYCLKNYGTSEIEWRVGPDAPDAVLAQQPGRLTFSGECILW</sequence>
<evidence type="ECO:0000313" key="3">
    <source>
        <dbReference type="EMBL" id="QEW26561.1"/>
    </source>
</evidence>
<dbReference type="RefSeq" id="WP_057816547.1">
    <property type="nucleotide sequence ID" value="NZ_CAXRJZ010000118.1"/>
</dbReference>
<dbReference type="STRING" id="540747.SAMN04488031_101981"/>
<accession>A0A0T5P882</accession>
<dbReference type="OrthoDB" id="7659281at2"/>
<dbReference type="AlphaFoldDB" id="A0A0T5P882"/>
<name>A0A0T5P882_9RHOB</name>
<feature type="chain" id="PRO_5015044586" description="Lipoprotein" evidence="1">
    <location>
        <begin position="23"/>
        <end position="117"/>
    </location>
</feature>
<dbReference type="PROSITE" id="PS51257">
    <property type="entry name" value="PROKAR_LIPOPROTEIN"/>
    <property type="match status" value="1"/>
</dbReference>
<reference evidence="2 4" key="1">
    <citation type="submission" date="2015-04" db="EMBL/GenBank/DDBJ databases">
        <title>The draft genome sequence of Roseovarius indicus B108T.</title>
        <authorList>
            <person name="Li G."/>
            <person name="Lai Q."/>
            <person name="Shao Z."/>
            <person name="Yan P."/>
        </authorList>
    </citation>
    <scope>NUCLEOTIDE SEQUENCE [LARGE SCALE GENOMIC DNA]</scope>
    <source>
        <strain evidence="2 4">B108</strain>
    </source>
</reference>
<organism evidence="2 4">
    <name type="scientific">Roseovarius indicus</name>
    <dbReference type="NCBI Taxonomy" id="540747"/>
    <lineage>
        <taxon>Bacteria</taxon>
        <taxon>Pseudomonadati</taxon>
        <taxon>Pseudomonadota</taxon>
        <taxon>Alphaproteobacteria</taxon>
        <taxon>Rhodobacterales</taxon>
        <taxon>Roseobacteraceae</taxon>
        <taxon>Roseovarius</taxon>
    </lineage>
</organism>
<evidence type="ECO:0000313" key="4">
    <source>
        <dbReference type="Proteomes" id="UP000051401"/>
    </source>
</evidence>
<keyword evidence="4" id="KW-1185">Reference proteome</keyword>
<evidence type="ECO:0000313" key="5">
    <source>
        <dbReference type="Proteomes" id="UP000325785"/>
    </source>
</evidence>
<dbReference type="EMBL" id="LAXI01000007">
    <property type="protein sequence ID" value="KRS17382.1"/>
    <property type="molecule type" value="Genomic_DNA"/>
</dbReference>
<dbReference type="KEGG" id="rid:RIdsm_02361"/>
<keyword evidence="1" id="KW-0732">Signal</keyword>
<protein>
    <recommendedName>
        <fullName evidence="6">Lipoprotein</fullName>
    </recommendedName>
</protein>
<reference evidence="3 5" key="2">
    <citation type="submission" date="2018-08" db="EMBL/GenBank/DDBJ databases">
        <title>Genetic Globetrotter - A new plasmid hitch-hiking vast phylogenetic and geographic distances.</title>
        <authorList>
            <person name="Vollmers J."/>
            <person name="Petersen J."/>
        </authorList>
    </citation>
    <scope>NUCLEOTIDE SEQUENCE [LARGE SCALE GENOMIC DNA]</scope>
    <source>
        <strain evidence="3 5">DSM 26383</strain>
    </source>
</reference>
<evidence type="ECO:0000256" key="1">
    <source>
        <dbReference type="SAM" id="SignalP"/>
    </source>
</evidence>
<dbReference type="Proteomes" id="UP000051401">
    <property type="component" value="Unassembled WGS sequence"/>
</dbReference>
<gene>
    <name evidence="3" type="ORF">RIdsm_02361</name>
    <name evidence="2" type="ORF">XM52_12855</name>
</gene>
<feature type="signal peptide" evidence="1">
    <location>
        <begin position="1"/>
        <end position="22"/>
    </location>
</feature>
<proteinExistence type="predicted"/>